<feature type="compositionally biased region" description="Polar residues" evidence="10">
    <location>
        <begin position="1"/>
        <end position="13"/>
    </location>
</feature>
<dbReference type="Proteomes" id="UP000184063">
    <property type="component" value="Unassembled WGS sequence"/>
</dbReference>
<feature type="compositionally biased region" description="Basic and acidic residues" evidence="10">
    <location>
        <begin position="60"/>
        <end position="69"/>
    </location>
</feature>
<keyword evidence="6" id="KW-0418">Kinase</keyword>
<keyword evidence="7" id="KW-0067">ATP-binding</keyword>
<dbReference type="GO" id="GO:0005524">
    <property type="term" value="F:ATP binding"/>
    <property type="evidence" value="ECO:0007669"/>
    <property type="project" value="UniProtKB-KW"/>
</dbReference>
<keyword evidence="5" id="KW-0547">Nucleotide-binding</keyword>
<evidence type="ECO:0000256" key="7">
    <source>
        <dbReference type="ARBA" id="ARBA00022840"/>
    </source>
</evidence>
<dbReference type="AlphaFoldDB" id="A0A1M3TAQ8"/>
<feature type="region of interest" description="Disordered" evidence="10">
    <location>
        <begin position="177"/>
        <end position="212"/>
    </location>
</feature>
<dbReference type="InterPro" id="IPR000719">
    <property type="entry name" value="Prot_kinase_dom"/>
</dbReference>
<dbReference type="GO" id="GO:0004674">
    <property type="term" value="F:protein serine/threonine kinase activity"/>
    <property type="evidence" value="ECO:0007669"/>
    <property type="project" value="UniProtKB-KW"/>
</dbReference>
<dbReference type="VEuPathDB" id="FungiDB:ASPFODRAFT_62953"/>
<feature type="compositionally biased region" description="Basic and acidic residues" evidence="10">
    <location>
        <begin position="186"/>
        <end position="202"/>
    </location>
</feature>
<dbReference type="CDD" id="cd05574">
    <property type="entry name" value="STKc_phototropin_like"/>
    <property type="match status" value="1"/>
</dbReference>
<gene>
    <name evidence="12" type="ORF">ASPFODRAFT_62953</name>
</gene>
<evidence type="ECO:0000256" key="3">
    <source>
        <dbReference type="ARBA" id="ARBA00022527"/>
    </source>
</evidence>
<dbReference type="SUPFAM" id="SSF56112">
    <property type="entry name" value="Protein kinase-like (PK-like)"/>
    <property type="match status" value="1"/>
</dbReference>
<dbReference type="PROSITE" id="PS00108">
    <property type="entry name" value="PROTEIN_KINASE_ST"/>
    <property type="match status" value="1"/>
</dbReference>
<comment type="similarity">
    <text evidence="1">Belongs to the protein kinase superfamily. AGC Ser/Thr protein kinase family.</text>
</comment>
<comment type="catalytic activity">
    <reaction evidence="9">
        <text>L-seryl-[protein] + ATP = O-phospho-L-seryl-[protein] + ADP + H(+)</text>
        <dbReference type="Rhea" id="RHEA:17989"/>
        <dbReference type="Rhea" id="RHEA-COMP:9863"/>
        <dbReference type="Rhea" id="RHEA-COMP:11604"/>
        <dbReference type="ChEBI" id="CHEBI:15378"/>
        <dbReference type="ChEBI" id="CHEBI:29999"/>
        <dbReference type="ChEBI" id="CHEBI:30616"/>
        <dbReference type="ChEBI" id="CHEBI:83421"/>
        <dbReference type="ChEBI" id="CHEBI:456216"/>
        <dbReference type="EC" id="2.7.11.1"/>
    </reaction>
</comment>
<dbReference type="FunFam" id="1.10.510.10:FF:000121">
    <property type="entry name" value="Serine/threonine-protein kinase nrc-2"/>
    <property type="match status" value="1"/>
</dbReference>
<name>A0A1M3TAQ8_ASPLC</name>
<evidence type="ECO:0000256" key="1">
    <source>
        <dbReference type="ARBA" id="ARBA00009903"/>
    </source>
</evidence>
<comment type="catalytic activity">
    <reaction evidence="8">
        <text>L-threonyl-[protein] + ATP = O-phospho-L-threonyl-[protein] + ADP + H(+)</text>
        <dbReference type="Rhea" id="RHEA:46608"/>
        <dbReference type="Rhea" id="RHEA-COMP:11060"/>
        <dbReference type="Rhea" id="RHEA-COMP:11605"/>
        <dbReference type="ChEBI" id="CHEBI:15378"/>
        <dbReference type="ChEBI" id="CHEBI:30013"/>
        <dbReference type="ChEBI" id="CHEBI:30616"/>
        <dbReference type="ChEBI" id="CHEBI:61977"/>
        <dbReference type="ChEBI" id="CHEBI:456216"/>
        <dbReference type="EC" id="2.7.11.1"/>
    </reaction>
</comment>
<dbReference type="PROSITE" id="PS50011">
    <property type="entry name" value="PROTEIN_KINASE_DOM"/>
    <property type="match status" value="1"/>
</dbReference>
<evidence type="ECO:0000256" key="9">
    <source>
        <dbReference type="ARBA" id="ARBA00048679"/>
    </source>
</evidence>
<keyword evidence="3" id="KW-0723">Serine/threonine-protein kinase</keyword>
<sequence length="640" mass="70175">MTQLFASSPSSVTNEKRGNFPSLSLASKKHSNDSSHFPTRIKNFFRINSSSSNSSHASHHNNESRDRDGNTSPPAKSDAKSGFRQSRFLPTIGRNRSTTVASEGNPLDEGVSPTATANPYFVHQGQPSLQHRNDGSVPSSPPDTPELQVDGVSAAEQATTANKVELARKLRRVASAPNAQGLLSRGESDERPQTAETGKELLEPSGAEDPQVTTVEVASDKDVNLAVPKLGPHSKIPTPGQIRDSVAFRRTYSSNSIKVRNVEVGPGSFDKIKLIGKGDVGKVYLVREKKSSRLYAMKVLSKKEMIKRNKIKRALAEQEILATSNHPFIVTLYHSFQSEDYLYLCMEYCSGGEFFRALQTRPGKCISEDAARFYAAEVTAALEYLHLMGFIYRDLKPENILLHQSGHIMLSDFDLSKQSGPGGAPTMIPARSGNSTTSLPTIDTKSCIADFRTNSFVGTEEYIAPEVIKGCGHTSAVDWWTLGILIYEMLYGTTPFKGKNRNATFGNILRDEVQFPEHAAAQPTSNLCKSLIRKLLIKDETKRLGARAGASDVKTHPFFRQTQWALIRHMKPPMIPHQSRGTDTLNFRNVKESASVDIGGPSTTKMKGVPMDSGLATPNGEIADPFEEFNSVTLHHDGDI</sequence>
<evidence type="ECO:0000256" key="2">
    <source>
        <dbReference type="ARBA" id="ARBA00012513"/>
    </source>
</evidence>
<protein>
    <recommendedName>
        <fullName evidence="2">non-specific serine/threonine protein kinase</fullName>
        <ecNumber evidence="2">2.7.11.1</ecNumber>
    </recommendedName>
</protein>
<dbReference type="EC" id="2.7.11.1" evidence="2"/>
<dbReference type="InterPro" id="IPR008271">
    <property type="entry name" value="Ser/Thr_kinase_AS"/>
</dbReference>
<dbReference type="Pfam" id="PF00069">
    <property type="entry name" value="Pkinase"/>
    <property type="match status" value="1"/>
</dbReference>
<dbReference type="OrthoDB" id="432483at2759"/>
<accession>A0A1M3TAQ8</accession>
<keyword evidence="4" id="KW-0808">Transferase</keyword>
<dbReference type="PANTHER" id="PTHR45637">
    <property type="entry name" value="FLIPPASE KINASE 1-RELATED"/>
    <property type="match status" value="1"/>
</dbReference>
<evidence type="ECO:0000256" key="4">
    <source>
        <dbReference type="ARBA" id="ARBA00022679"/>
    </source>
</evidence>
<dbReference type="EMBL" id="KV878245">
    <property type="protein sequence ID" value="OJZ83840.1"/>
    <property type="molecule type" value="Genomic_DNA"/>
</dbReference>
<reference evidence="13" key="1">
    <citation type="journal article" date="2017" name="Genome Biol.">
        <title>Comparative genomics reveals high biological diversity and specific adaptations in the industrially and medically important fungal genus Aspergillus.</title>
        <authorList>
            <person name="de Vries R.P."/>
            <person name="Riley R."/>
            <person name="Wiebenga A."/>
            <person name="Aguilar-Osorio G."/>
            <person name="Amillis S."/>
            <person name="Uchima C.A."/>
            <person name="Anderluh G."/>
            <person name="Asadollahi M."/>
            <person name="Askin M."/>
            <person name="Barry K."/>
            <person name="Battaglia E."/>
            <person name="Bayram O."/>
            <person name="Benocci T."/>
            <person name="Braus-Stromeyer S.A."/>
            <person name="Caldana C."/>
            <person name="Canovas D."/>
            <person name="Cerqueira G.C."/>
            <person name="Chen F."/>
            <person name="Chen W."/>
            <person name="Choi C."/>
            <person name="Clum A."/>
            <person name="Dos Santos R.A."/>
            <person name="Damasio A.R."/>
            <person name="Diallinas G."/>
            <person name="Emri T."/>
            <person name="Fekete E."/>
            <person name="Flipphi M."/>
            <person name="Freyberg S."/>
            <person name="Gallo A."/>
            <person name="Gournas C."/>
            <person name="Habgood R."/>
            <person name="Hainaut M."/>
            <person name="Harispe M.L."/>
            <person name="Henrissat B."/>
            <person name="Hilden K.S."/>
            <person name="Hope R."/>
            <person name="Hossain A."/>
            <person name="Karabika E."/>
            <person name="Karaffa L."/>
            <person name="Karanyi Z."/>
            <person name="Krasevec N."/>
            <person name="Kuo A."/>
            <person name="Kusch H."/>
            <person name="LaButti K."/>
            <person name="Lagendijk E.L."/>
            <person name="Lapidus A."/>
            <person name="Levasseur A."/>
            <person name="Lindquist E."/>
            <person name="Lipzen A."/>
            <person name="Logrieco A.F."/>
            <person name="MacCabe A."/>
            <person name="Maekelae M.R."/>
            <person name="Malavazi I."/>
            <person name="Melin P."/>
            <person name="Meyer V."/>
            <person name="Mielnichuk N."/>
            <person name="Miskei M."/>
            <person name="Molnar A.P."/>
            <person name="Mule G."/>
            <person name="Ngan C.Y."/>
            <person name="Orejas M."/>
            <person name="Orosz E."/>
            <person name="Ouedraogo J.P."/>
            <person name="Overkamp K.M."/>
            <person name="Park H.-S."/>
            <person name="Perrone G."/>
            <person name="Piumi F."/>
            <person name="Punt P.J."/>
            <person name="Ram A.F."/>
            <person name="Ramon A."/>
            <person name="Rauscher S."/>
            <person name="Record E."/>
            <person name="Riano-Pachon D.M."/>
            <person name="Robert V."/>
            <person name="Roehrig J."/>
            <person name="Ruller R."/>
            <person name="Salamov A."/>
            <person name="Salih N.S."/>
            <person name="Samson R.A."/>
            <person name="Sandor E."/>
            <person name="Sanguinetti M."/>
            <person name="Schuetze T."/>
            <person name="Sepcic K."/>
            <person name="Shelest E."/>
            <person name="Sherlock G."/>
            <person name="Sophianopoulou V."/>
            <person name="Squina F.M."/>
            <person name="Sun H."/>
            <person name="Susca A."/>
            <person name="Todd R.B."/>
            <person name="Tsang A."/>
            <person name="Unkles S.E."/>
            <person name="van de Wiele N."/>
            <person name="van Rossen-Uffink D."/>
            <person name="Oliveira J.V."/>
            <person name="Vesth T.C."/>
            <person name="Visser J."/>
            <person name="Yu J.-H."/>
            <person name="Zhou M."/>
            <person name="Andersen M.R."/>
            <person name="Archer D.B."/>
            <person name="Baker S.E."/>
            <person name="Benoit I."/>
            <person name="Brakhage A.A."/>
            <person name="Braus G.H."/>
            <person name="Fischer R."/>
            <person name="Frisvad J.C."/>
            <person name="Goldman G.H."/>
            <person name="Houbraken J."/>
            <person name="Oakley B."/>
            <person name="Pocsi I."/>
            <person name="Scazzocchio C."/>
            <person name="Seiboth B."/>
            <person name="vanKuyk P.A."/>
            <person name="Wortman J."/>
            <person name="Dyer P.S."/>
            <person name="Grigoriev I.V."/>
        </authorList>
    </citation>
    <scope>NUCLEOTIDE SEQUENCE [LARGE SCALE GENOMIC DNA]</scope>
    <source>
        <strain evidence="13">CBS 106.47</strain>
    </source>
</reference>
<dbReference type="FunFam" id="3.30.200.20:FF:000078">
    <property type="entry name" value="Serine/threonine-protein kinase nrc-2"/>
    <property type="match status" value="1"/>
</dbReference>
<feature type="domain" description="Protein kinase" evidence="11">
    <location>
        <begin position="269"/>
        <end position="559"/>
    </location>
</feature>
<organism evidence="12 13">
    <name type="scientific">Aspergillus luchuensis (strain CBS 106.47)</name>
    <dbReference type="NCBI Taxonomy" id="1137211"/>
    <lineage>
        <taxon>Eukaryota</taxon>
        <taxon>Fungi</taxon>
        <taxon>Dikarya</taxon>
        <taxon>Ascomycota</taxon>
        <taxon>Pezizomycotina</taxon>
        <taxon>Eurotiomycetes</taxon>
        <taxon>Eurotiomycetidae</taxon>
        <taxon>Eurotiales</taxon>
        <taxon>Aspergillaceae</taxon>
        <taxon>Aspergillus</taxon>
        <taxon>Aspergillus subgen. Circumdati</taxon>
    </lineage>
</organism>
<evidence type="ECO:0000259" key="11">
    <source>
        <dbReference type="PROSITE" id="PS50011"/>
    </source>
</evidence>
<evidence type="ECO:0000256" key="8">
    <source>
        <dbReference type="ARBA" id="ARBA00047899"/>
    </source>
</evidence>
<evidence type="ECO:0000313" key="12">
    <source>
        <dbReference type="EMBL" id="OJZ83840.1"/>
    </source>
</evidence>
<feature type="region of interest" description="Disordered" evidence="10">
    <location>
        <begin position="1"/>
        <end position="148"/>
    </location>
</feature>
<dbReference type="SMART" id="SM00220">
    <property type="entry name" value="S_TKc"/>
    <property type="match status" value="1"/>
</dbReference>
<proteinExistence type="inferred from homology"/>
<dbReference type="InterPro" id="IPR011009">
    <property type="entry name" value="Kinase-like_dom_sf"/>
</dbReference>
<dbReference type="Gene3D" id="3.30.200.20">
    <property type="entry name" value="Phosphorylase Kinase, domain 1"/>
    <property type="match status" value="1"/>
</dbReference>
<evidence type="ECO:0000256" key="5">
    <source>
        <dbReference type="ARBA" id="ARBA00022741"/>
    </source>
</evidence>
<dbReference type="Gene3D" id="1.10.510.10">
    <property type="entry name" value="Transferase(Phosphotransferase) domain 1"/>
    <property type="match status" value="1"/>
</dbReference>
<evidence type="ECO:0000313" key="13">
    <source>
        <dbReference type="Proteomes" id="UP000184063"/>
    </source>
</evidence>
<evidence type="ECO:0000256" key="10">
    <source>
        <dbReference type="SAM" id="MobiDB-lite"/>
    </source>
</evidence>
<evidence type="ECO:0000256" key="6">
    <source>
        <dbReference type="ARBA" id="ARBA00022777"/>
    </source>
</evidence>